<protein>
    <submittedName>
        <fullName evidence="1">Peptidase U49</fullName>
    </submittedName>
</protein>
<evidence type="ECO:0000313" key="1">
    <source>
        <dbReference type="EMBL" id="RWX45493.1"/>
    </source>
</evidence>
<organism evidence="1 2">
    <name type="scientific">Candidatus Electrothrix aarhusensis</name>
    <dbReference type="NCBI Taxonomy" id="1859131"/>
    <lineage>
        <taxon>Bacteria</taxon>
        <taxon>Pseudomonadati</taxon>
        <taxon>Thermodesulfobacteriota</taxon>
        <taxon>Desulfobulbia</taxon>
        <taxon>Desulfobulbales</taxon>
        <taxon>Desulfobulbaceae</taxon>
        <taxon>Candidatus Electrothrix</taxon>
    </lineage>
</organism>
<sequence>MNKKEDLEIDIDGCIFKSPILHLHEEIRRSPYQVAPEHIDQLREIGILDLNFIDINEFRLSVDTKLKAITTTIPTLEYIWSATYLYYTYYHEYIAFVSRKEGKYFDTSKNQKCRTAFDLEKWAKDNIKERRSWPTSYPSPVVRPVKLSINVEQSKDASEQRMLILNVNEAFLYAIRWMFHHEIAHISLNHTNLALENSITEEKDADKRATLMILEGKKYQQVSDSTFGIAIALLCLQANETDCFQGLTFNTHPRTFERLYDCLSYGSNLGENDKIYLFCIHIIRMQLQYYYKKDVSLCKEETLESMFCDCLLQFKNIVSMSHNDMR</sequence>
<dbReference type="EMBL" id="MTKO01000077">
    <property type="protein sequence ID" value="RWX45493.1"/>
    <property type="molecule type" value="Genomic_DNA"/>
</dbReference>
<reference evidence="1 2" key="1">
    <citation type="submission" date="2017-01" db="EMBL/GenBank/DDBJ databases">
        <title>The cable genome- insights into the physiology and evolution of filamentous bacteria capable of sulfide oxidation via long distance electron transfer.</title>
        <authorList>
            <person name="Schreiber L."/>
            <person name="Bjerg J.T."/>
            <person name="Boggild A."/>
            <person name="Van De Vossenberg J."/>
            <person name="Meysman F."/>
            <person name="Nielsen L.P."/>
            <person name="Schramm A."/>
            <person name="Kjeldsen K.U."/>
        </authorList>
    </citation>
    <scope>NUCLEOTIDE SEQUENCE [LARGE SCALE GENOMIC DNA]</scope>
    <source>
        <strain evidence="1">MCF</strain>
    </source>
</reference>
<keyword evidence="2" id="KW-1185">Reference proteome</keyword>
<proteinExistence type="predicted"/>
<dbReference type="Pfam" id="PF10463">
    <property type="entry name" value="Peptidase_U49"/>
    <property type="match status" value="1"/>
</dbReference>
<name>A0A444IXC7_9BACT</name>
<dbReference type="AlphaFoldDB" id="A0A444IXC7"/>
<evidence type="ECO:0000313" key="2">
    <source>
        <dbReference type="Proteomes" id="UP000287853"/>
    </source>
</evidence>
<dbReference type="Proteomes" id="UP000287853">
    <property type="component" value="Unassembled WGS sequence"/>
</dbReference>
<accession>A0A444IXC7</accession>
<comment type="caution">
    <text evidence="1">The sequence shown here is derived from an EMBL/GenBank/DDBJ whole genome shotgun (WGS) entry which is preliminary data.</text>
</comment>
<gene>
    <name evidence="1" type="ORF">H206_02156</name>
</gene>
<dbReference type="InterPro" id="IPR019504">
    <property type="entry name" value="Peptidase_U49_Lit_pept"/>
</dbReference>